<dbReference type="Gene3D" id="3.30.360.10">
    <property type="entry name" value="Dihydrodipicolinate Reductase, domain 2"/>
    <property type="match status" value="1"/>
</dbReference>
<dbReference type="InterPro" id="IPR055170">
    <property type="entry name" value="GFO_IDH_MocA-like_dom"/>
</dbReference>
<protein>
    <submittedName>
        <fullName evidence="4">Gfo/Idh/MocA family oxidoreductase</fullName>
    </submittedName>
</protein>
<dbReference type="Proteomes" id="UP001165366">
    <property type="component" value="Unassembled WGS sequence"/>
</dbReference>
<name>A0ABS9K9G2_9BACT</name>
<keyword evidence="5" id="KW-1185">Reference proteome</keyword>
<reference evidence="4" key="1">
    <citation type="submission" date="2022-01" db="EMBL/GenBank/DDBJ databases">
        <authorList>
            <person name="Wang Y."/>
        </authorList>
    </citation>
    <scope>NUCLEOTIDE SEQUENCE</scope>
    <source>
        <strain evidence="4">WB101</strain>
    </source>
</reference>
<feature type="region of interest" description="Disordered" evidence="1">
    <location>
        <begin position="433"/>
        <end position="455"/>
    </location>
</feature>
<dbReference type="InterPro" id="IPR000683">
    <property type="entry name" value="Gfo/Idh/MocA-like_OxRdtase_N"/>
</dbReference>
<sequence>MKDSKQGRREFLNTFAKGTLGAFGATGLLFKGSNATSSKNHYLPKAPMIQSQAPDGELIRAGLVGCGGRGTGAAINFLDAGPNLEIVALGDVFQDQLDKCRDNLKRGRGVEVADENCFIGFDAYQKVIDSDVDVVLFATPPHFRPQHVKAAIEAGKHVFQEKPVAVDPVGARIMMETTQKAIDKKLNMVSGTALRYSKDYIETHKRVSEGMIGEIIGGQAVRNGGALWWVERKPEWTDLEYMLRNWGNFTWLSGDHITEQHIHHLDLINWHIGKNPVRAYGYGGRQQRISGDQFDYFSIVYEYENGIKVHGATRQINNAESGRIEMIKGTKGYADCGGTIYDYNGNILWEYPYPDANETNSEWEVTDPFVQEHVELITGIRTDKYVNDSELQVNSTRMAIMGRMAAYTGDEITWDEILNSDMRLGPETYEFGNVSSITEKPPVQGSSPAPANRYS</sequence>
<dbReference type="RefSeq" id="WP_237852344.1">
    <property type="nucleotide sequence ID" value="NZ_JAKLWS010000002.1"/>
</dbReference>
<accession>A0ABS9K9G2</accession>
<evidence type="ECO:0000259" key="3">
    <source>
        <dbReference type="Pfam" id="PF22725"/>
    </source>
</evidence>
<dbReference type="PANTHER" id="PTHR43818:SF5">
    <property type="entry name" value="OXIDOREDUCTASE FAMILY PROTEIN"/>
    <property type="match status" value="1"/>
</dbReference>
<evidence type="ECO:0000313" key="4">
    <source>
        <dbReference type="EMBL" id="MCG2587500.1"/>
    </source>
</evidence>
<evidence type="ECO:0000313" key="5">
    <source>
        <dbReference type="Proteomes" id="UP001165366"/>
    </source>
</evidence>
<dbReference type="InterPro" id="IPR036291">
    <property type="entry name" value="NAD(P)-bd_dom_sf"/>
</dbReference>
<gene>
    <name evidence="4" type="ORF">L6773_02900</name>
</gene>
<feature type="domain" description="Gfo/Idh/MocA-like oxidoreductase N-terminal" evidence="2">
    <location>
        <begin position="59"/>
        <end position="180"/>
    </location>
</feature>
<reference evidence="4" key="2">
    <citation type="submission" date="2024-05" db="EMBL/GenBank/DDBJ databases">
        <title>Rhodohalobacter halophilus gen. nov., sp. nov., a moderately halophilic member of the family Balneolaceae.</title>
        <authorList>
            <person name="Xia J."/>
        </authorList>
    </citation>
    <scope>NUCLEOTIDE SEQUENCE</scope>
    <source>
        <strain evidence="4">WB101</strain>
    </source>
</reference>
<dbReference type="PANTHER" id="PTHR43818">
    <property type="entry name" value="BCDNA.GH03377"/>
    <property type="match status" value="1"/>
</dbReference>
<dbReference type="EMBL" id="JAKLWS010000002">
    <property type="protein sequence ID" value="MCG2587500.1"/>
    <property type="molecule type" value="Genomic_DNA"/>
</dbReference>
<dbReference type="InterPro" id="IPR006311">
    <property type="entry name" value="TAT_signal"/>
</dbReference>
<evidence type="ECO:0000259" key="2">
    <source>
        <dbReference type="Pfam" id="PF01408"/>
    </source>
</evidence>
<feature type="domain" description="GFO/IDH/MocA-like oxidoreductase" evidence="3">
    <location>
        <begin position="204"/>
        <end position="333"/>
    </location>
</feature>
<proteinExistence type="predicted"/>
<dbReference type="Pfam" id="PF01408">
    <property type="entry name" value="GFO_IDH_MocA"/>
    <property type="match status" value="1"/>
</dbReference>
<organism evidence="4 5">
    <name type="scientific">Rhodohalobacter sulfatireducens</name>
    <dbReference type="NCBI Taxonomy" id="2911366"/>
    <lineage>
        <taxon>Bacteria</taxon>
        <taxon>Pseudomonadati</taxon>
        <taxon>Balneolota</taxon>
        <taxon>Balneolia</taxon>
        <taxon>Balneolales</taxon>
        <taxon>Balneolaceae</taxon>
        <taxon>Rhodohalobacter</taxon>
    </lineage>
</organism>
<dbReference type="InterPro" id="IPR050463">
    <property type="entry name" value="Gfo/Idh/MocA_oxidrdct_glycsds"/>
</dbReference>
<evidence type="ECO:0000256" key="1">
    <source>
        <dbReference type="SAM" id="MobiDB-lite"/>
    </source>
</evidence>
<dbReference type="SUPFAM" id="SSF51735">
    <property type="entry name" value="NAD(P)-binding Rossmann-fold domains"/>
    <property type="match status" value="1"/>
</dbReference>
<dbReference type="SUPFAM" id="SSF55347">
    <property type="entry name" value="Glyceraldehyde-3-phosphate dehydrogenase-like, C-terminal domain"/>
    <property type="match status" value="1"/>
</dbReference>
<dbReference type="PROSITE" id="PS51318">
    <property type="entry name" value="TAT"/>
    <property type="match status" value="1"/>
</dbReference>
<dbReference type="Pfam" id="PF22725">
    <property type="entry name" value="GFO_IDH_MocA_C3"/>
    <property type="match status" value="1"/>
</dbReference>
<comment type="caution">
    <text evidence="4">The sequence shown here is derived from an EMBL/GenBank/DDBJ whole genome shotgun (WGS) entry which is preliminary data.</text>
</comment>
<dbReference type="Gene3D" id="3.40.50.720">
    <property type="entry name" value="NAD(P)-binding Rossmann-like Domain"/>
    <property type="match status" value="1"/>
</dbReference>